<accession>A0ABT9HX57</accession>
<dbReference type="PANTHER" id="PTHR17985:SF8">
    <property type="entry name" value="TRANSPORT AND GOLGI ORGANIZATION PROTEIN 2 HOMOLOG"/>
    <property type="match status" value="1"/>
</dbReference>
<sequence length="235" mass="25698">MCTLSWFLTDDGLQLFFNRDEQRSRPKAVPPAYFAEHNAVYPTDPQGAGTWLALTGGGAVYCLLNNYQAAGRSLIEKPVSRGQVILQLLQQPQQDLISALQQLPLQQIQPFTLCYFAPQARGDDDILCISLQGGKLQQHRAISPLISSAVNLPEVSAQRIEVYQQLCVATAAGTEQYLQFHSSHVPAASALSVCMHRFDAHTVSFSHISISGSHKQFHYVDGAPCSNAASLTLCL</sequence>
<gene>
    <name evidence="1" type="ORF">ORJ04_07125</name>
</gene>
<dbReference type="Pfam" id="PF05742">
    <property type="entry name" value="TANGO2"/>
    <property type="match status" value="1"/>
</dbReference>
<organism evidence="1 2">
    <name type="scientific">Rheinheimera baltica</name>
    <dbReference type="NCBI Taxonomy" id="67576"/>
    <lineage>
        <taxon>Bacteria</taxon>
        <taxon>Pseudomonadati</taxon>
        <taxon>Pseudomonadota</taxon>
        <taxon>Gammaproteobacteria</taxon>
        <taxon>Chromatiales</taxon>
        <taxon>Chromatiaceae</taxon>
        <taxon>Rheinheimera</taxon>
    </lineage>
</organism>
<evidence type="ECO:0000313" key="1">
    <source>
        <dbReference type="EMBL" id="MDP5135717.1"/>
    </source>
</evidence>
<name>A0ABT9HX57_9GAMM</name>
<reference evidence="1 2" key="1">
    <citation type="submission" date="2022-11" db="EMBL/GenBank/DDBJ databases">
        <title>Viruses from the air-sea interface of a natural surface slick.</title>
        <authorList>
            <person name="Rahlff J."/>
            <person name="Holmfeldt K."/>
        </authorList>
    </citation>
    <scope>NUCLEOTIDE SEQUENCE [LARGE SCALE GENOMIC DNA]</scope>
    <source>
        <strain evidence="1 2">SMS4</strain>
    </source>
</reference>
<keyword evidence="2" id="KW-1185">Reference proteome</keyword>
<evidence type="ECO:0000313" key="2">
    <source>
        <dbReference type="Proteomes" id="UP001231109"/>
    </source>
</evidence>
<proteinExistence type="predicted"/>
<dbReference type="Proteomes" id="UP001231109">
    <property type="component" value="Unassembled WGS sequence"/>
</dbReference>
<dbReference type="RefSeq" id="WP_305974825.1">
    <property type="nucleotide sequence ID" value="NZ_JAPJDZ010000012.1"/>
</dbReference>
<protein>
    <submittedName>
        <fullName evidence="1">NRDE family protein</fullName>
    </submittedName>
</protein>
<dbReference type="InterPro" id="IPR008551">
    <property type="entry name" value="TANGO2"/>
</dbReference>
<dbReference type="PANTHER" id="PTHR17985">
    <property type="entry name" value="SER/THR-RICH PROTEIN T10 IN DGCR REGION"/>
    <property type="match status" value="1"/>
</dbReference>
<comment type="caution">
    <text evidence="1">The sequence shown here is derived from an EMBL/GenBank/DDBJ whole genome shotgun (WGS) entry which is preliminary data.</text>
</comment>
<dbReference type="EMBL" id="JAPJDZ010000012">
    <property type="protein sequence ID" value="MDP5135717.1"/>
    <property type="molecule type" value="Genomic_DNA"/>
</dbReference>